<organism evidence="10 11">
    <name type="scientific">Candidatus Uhrbacteria bacterium RIFCSPHIGHO2_02_FULL_60_10</name>
    <dbReference type="NCBI Taxonomy" id="1802392"/>
    <lineage>
        <taxon>Bacteria</taxon>
        <taxon>Candidatus Uhriibacteriota</taxon>
    </lineage>
</organism>
<evidence type="ECO:0000256" key="5">
    <source>
        <dbReference type="ARBA" id="ARBA00022679"/>
    </source>
</evidence>
<dbReference type="PANTHER" id="PTHR39453:SF1">
    <property type="entry name" value="PHOSPHATE PROPANOYLTRANSFERASE"/>
    <property type="match status" value="1"/>
</dbReference>
<comment type="function">
    <text evidence="9">Involved in 1,2-propanediol (1,2-PD) degradation by catalyzing the conversion of propanoyl-CoA to propanoyl-phosphate.</text>
</comment>
<dbReference type="PIRSF" id="PIRSF010130">
    <property type="entry name" value="PduL"/>
    <property type="match status" value="1"/>
</dbReference>
<dbReference type="GO" id="GO:0046872">
    <property type="term" value="F:metal ion binding"/>
    <property type="evidence" value="ECO:0007669"/>
    <property type="project" value="UniProtKB-KW"/>
</dbReference>
<evidence type="ECO:0000256" key="3">
    <source>
        <dbReference type="ARBA" id="ARBA00012206"/>
    </source>
</evidence>
<keyword evidence="7" id="KW-0862">Zinc</keyword>
<evidence type="ECO:0000256" key="6">
    <source>
        <dbReference type="ARBA" id="ARBA00022723"/>
    </source>
</evidence>
<evidence type="ECO:0000256" key="4">
    <source>
        <dbReference type="ARBA" id="ARBA00020837"/>
    </source>
</evidence>
<gene>
    <name evidence="10" type="ORF">A3C96_04350</name>
</gene>
<keyword evidence="8 9" id="KW-0012">Acyltransferase</keyword>
<comment type="cofactor">
    <cofactor evidence="1">
        <name>Zn(2+)</name>
        <dbReference type="ChEBI" id="CHEBI:29105"/>
    </cofactor>
</comment>
<dbReference type="EC" id="2.3.1.222" evidence="3 9"/>
<dbReference type="Pfam" id="PF06130">
    <property type="entry name" value="PTAC"/>
    <property type="match status" value="1"/>
</dbReference>
<dbReference type="UniPathway" id="UPA00621"/>
<dbReference type="GO" id="GO:0051144">
    <property type="term" value="P:1,2-propanediol catabolic process"/>
    <property type="evidence" value="ECO:0007669"/>
    <property type="project" value="UniProtKB-UniPathway"/>
</dbReference>
<keyword evidence="6" id="KW-0479">Metal-binding</keyword>
<evidence type="ECO:0000313" key="10">
    <source>
        <dbReference type="EMBL" id="OGL74649.1"/>
    </source>
</evidence>
<keyword evidence="5 9" id="KW-0808">Transferase</keyword>
<comment type="caution">
    <text evidence="10">The sequence shown here is derived from an EMBL/GenBank/DDBJ whole genome shotgun (WGS) entry which is preliminary data.</text>
</comment>
<accession>A0A1F7U8S5</accession>
<dbReference type="InterPro" id="IPR008300">
    <property type="entry name" value="PTAC"/>
</dbReference>
<name>A0A1F7U8S5_9BACT</name>
<evidence type="ECO:0000256" key="1">
    <source>
        <dbReference type="ARBA" id="ARBA00001947"/>
    </source>
</evidence>
<evidence type="ECO:0000313" key="11">
    <source>
        <dbReference type="Proteomes" id="UP000177088"/>
    </source>
</evidence>
<sequence>MPVSPNIELPIEVSARHVHLSQADQDILFGPGYQMKIKKNLSQTGQWAAEDKVTVVGPKGKLECRVLGPCRPKTQVEFAFSDGFKIGINVPMRESGHLEGTPGCTLIGPAGTIVIKEGIIDPQRHLHISDTEAAERGLEKGDIISLFIAGPQGAIYNNIIVRSHPTFRMNIHLDTDEGNACSLSTFGAKGSIVIIKRAGKIIWVHPDPVSLL</sequence>
<evidence type="ECO:0000256" key="7">
    <source>
        <dbReference type="ARBA" id="ARBA00022833"/>
    </source>
</evidence>
<dbReference type="NCBIfam" id="NF011652">
    <property type="entry name" value="PRK15070.1"/>
    <property type="match status" value="1"/>
</dbReference>
<dbReference type="PANTHER" id="PTHR39453">
    <property type="entry name" value="PHOSPHATE PROPANOYLTRANSFERASE"/>
    <property type="match status" value="1"/>
</dbReference>
<dbReference type="EMBL" id="MGEA01000011">
    <property type="protein sequence ID" value="OGL74649.1"/>
    <property type="molecule type" value="Genomic_DNA"/>
</dbReference>
<reference evidence="10 11" key="1">
    <citation type="journal article" date="2016" name="Nat. Commun.">
        <title>Thousands of microbial genomes shed light on interconnected biogeochemical processes in an aquifer system.</title>
        <authorList>
            <person name="Anantharaman K."/>
            <person name="Brown C.T."/>
            <person name="Hug L.A."/>
            <person name="Sharon I."/>
            <person name="Castelle C.J."/>
            <person name="Probst A.J."/>
            <person name="Thomas B.C."/>
            <person name="Singh A."/>
            <person name="Wilkins M.J."/>
            <person name="Karaoz U."/>
            <person name="Brodie E.L."/>
            <person name="Williams K.H."/>
            <person name="Hubbard S.S."/>
            <person name="Banfield J.F."/>
        </authorList>
    </citation>
    <scope>NUCLEOTIDE SEQUENCE [LARGE SCALE GENOMIC DNA]</scope>
</reference>
<comment type="catalytic activity">
    <reaction evidence="9">
        <text>propanoyl-CoA + phosphate = propanoyl phosphate + CoA</text>
        <dbReference type="Rhea" id="RHEA:28046"/>
        <dbReference type="ChEBI" id="CHEBI:43474"/>
        <dbReference type="ChEBI" id="CHEBI:57287"/>
        <dbReference type="ChEBI" id="CHEBI:57392"/>
        <dbReference type="ChEBI" id="CHEBI:58933"/>
        <dbReference type="EC" id="2.3.1.222"/>
    </reaction>
</comment>
<dbReference type="GO" id="GO:0016747">
    <property type="term" value="F:acyltransferase activity, transferring groups other than amino-acyl groups"/>
    <property type="evidence" value="ECO:0007669"/>
    <property type="project" value="InterPro"/>
</dbReference>
<dbReference type="Proteomes" id="UP000177088">
    <property type="component" value="Unassembled WGS sequence"/>
</dbReference>
<comment type="pathway">
    <text evidence="9">Polyol metabolism; 1,2-propanediol degradation.</text>
</comment>
<proteinExistence type="inferred from homology"/>
<protein>
    <recommendedName>
        <fullName evidence="4 9">Phosphate propanoyltransferase</fullName>
        <ecNumber evidence="3 9">2.3.1.222</ecNumber>
    </recommendedName>
</protein>
<evidence type="ECO:0000256" key="9">
    <source>
        <dbReference type="PIRNR" id="PIRNR010130"/>
    </source>
</evidence>
<dbReference type="AlphaFoldDB" id="A0A1F7U8S5"/>
<comment type="similarity">
    <text evidence="2 9">Belongs to the PduL family.</text>
</comment>
<evidence type="ECO:0000256" key="8">
    <source>
        <dbReference type="ARBA" id="ARBA00023315"/>
    </source>
</evidence>
<evidence type="ECO:0000256" key="2">
    <source>
        <dbReference type="ARBA" id="ARBA00007342"/>
    </source>
</evidence>